<feature type="domain" description="TIR" evidence="1">
    <location>
        <begin position="132"/>
        <end position="273"/>
    </location>
</feature>
<sequence length="290" mass="32861">MNDRKPGFRDPIKLTSEGLKISVSPLELVLPGQKVPMTIHVVNPSETPLHITRWGIEFTGGKPLGPFYVDCDYRLAAAAEGVLPQGVFVTPVGTQGQYDFDVILHVKDDKEARIRELRKPGRSIKIIAPIVPFAKAFLSHSNRNNEIVAELSKLLGNSGILTYVAERVPKPGRKVQEEKIFKKLDRCDFVLALLTPSSLKSKWVKLELKYSKEKDYRIIPILRNGTIPKKKRIKDLYSAQLGEELAEYLDELDRVRLESSDISDIRKCAQELISVLIKEKLQEYEDFAPR</sequence>
<organism evidence="2">
    <name type="scientific">marine sediment metagenome</name>
    <dbReference type="NCBI Taxonomy" id="412755"/>
    <lineage>
        <taxon>unclassified sequences</taxon>
        <taxon>metagenomes</taxon>
        <taxon>ecological metagenomes</taxon>
    </lineage>
</organism>
<evidence type="ECO:0000259" key="1">
    <source>
        <dbReference type="PROSITE" id="PS50104"/>
    </source>
</evidence>
<accession>X1I1W4</accession>
<comment type="caution">
    <text evidence="2">The sequence shown here is derived from an EMBL/GenBank/DDBJ whole genome shotgun (WGS) entry which is preliminary data.</text>
</comment>
<name>X1I1W4_9ZZZZ</name>
<dbReference type="AlphaFoldDB" id="X1I1W4"/>
<dbReference type="InterPro" id="IPR035897">
    <property type="entry name" value="Toll_tir_struct_dom_sf"/>
</dbReference>
<gene>
    <name evidence="2" type="ORF">S03H2_27745</name>
</gene>
<proteinExistence type="predicted"/>
<dbReference type="Gene3D" id="3.40.50.10140">
    <property type="entry name" value="Toll/interleukin-1 receptor homology (TIR) domain"/>
    <property type="match status" value="1"/>
</dbReference>
<feature type="non-terminal residue" evidence="2">
    <location>
        <position position="290"/>
    </location>
</feature>
<dbReference type="PROSITE" id="PS50104">
    <property type="entry name" value="TIR"/>
    <property type="match status" value="1"/>
</dbReference>
<dbReference type="GO" id="GO:0007165">
    <property type="term" value="P:signal transduction"/>
    <property type="evidence" value="ECO:0007669"/>
    <property type="project" value="InterPro"/>
</dbReference>
<dbReference type="Pfam" id="PF13676">
    <property type="entry name" value="TIR_2"/>
    <property type="match status" value="1"/>
</dbReference>
<dbReference type="InterPro" id="IPR000157">
    <property type="entry name" value="TIR_dom"/>
</dbReference>
<dbReference type="SUPFAM" id="SSF52200">
    <property type="entry name" value="Toll/Interleukin receptor TIR domain"/>
    <property type="match status" value="1"/>
</dbReference>
<reference evidence="2" key="1">
    <citation type="journal article" date="2014" name="Front. Microbiol.">
        <title>High frequency of phylogenetically diverse reductive dehalogenase-homologous genes in deep subseafloor sedimentary metagenomes.</title>
        <authorList>
            <person name="Kawai M."/>
            <person name="Futagami T."/>
            <person name="Toyoda A."/>
            <person name="Takaki Y."/>
            <person name="Nishi S."/>
            <person name="Hori S."/>
            <person name="Arai W."/>
            <person name="Tsubouchi T."/>
            <person name="Morono Y."/>
            <person name="Uchiyama I."/>
            <person name="Ito T."/>
            <person name="Fujiyama A."/>
            <person name="Inagaki F."/>
            <person name="Takami H."/>
        </authorList>
    </citation>
    <scope>NUCLEOTIDE SEQUENCE</scope>
    <source>
        <strain evidence="2">Expedition CK06-06</strain>
    </source>
</reference>
<evidence type="ECO:0000313" key="2">
    <source>
        <dbReference type="EMBL" id="GAH51523.1"/>
    </source>
</evidence>
<dbReference type="EMBL" id="BARU01016699">
    <property type="protein sequence ID" value="GAH51523.1"/>
    <property type="molecule type" value="Genomic_DNA"/>
</dbReference>
<protein>
    <recommendedName>
        <fullName evidence="1">TIR domain-containing protein</fullName>
    </recommendedName>
</protein>